<dbReference type="PANTHER" id="PTHR11660">
    <property type="entry name" value="SOLUTE CARRIER FAMILY 40 MEMBER"/>
    <property type="match status" value="1"/>
</dbReference>
<comment type="function">
    <text evidence="7">May be involved in iron transport and iron homeostasis.</text>
</comment>
<dbReference type="Pfam" id="PF06963">
    <property type="entry name" value="FPN1"/>
    <property type="match status" value="1"/>
</dbReference>
<evidence type="ECO:0000256" key="3">
    <source>
        <dbReference type="ARBA" id="ARBA00022448"/>
    </source>
</evidence>
<feature type="transmembrane region" description="Helical" evidence="7">
    <location>
        <begin position="318"/>
        <end position="338"/>
    </location>
</feature>
<comment type="similarity">
    <text evidence="2 7">Belongs to the ferroportin (FP) (TC 2.A.100) family. SLC40A subfamily.</text>
</comment>
<evidence type="ECO:0000256" key="1">
    <source>
        <dbReference type="ARBA" id="ARBA00004141"/>
    </source>
</evidence>
<dbReference type="EMBL" id="ML995823">
    <property type="protein sequence ID" value="KAF2770847.1"/>
    <property type="molecule type" value="Genomic_DNA"/>
</dbReference>
<dbReference type="AlphaFoldDB" id="A0A6G1LD80"/>
<accession>A0A6G1LD80</accession>
<reference evidence="8" key="1">
    <citation type="journal article" date="2020" name="Stud. Mycol.">
        <title>101 Dothideomycetes genomes: a test case for predicting lifestyles and emergence of pathogens.</title>
        <authorList>
            <person name="Haridas S."/>
            <person name="Albert R."/>
            <person name="Binder M."/>
            <person name="Bloem J."/>
            <person name="Labutti K."/>
            <person name="Salamov A."/>
            <person name="Andreopoulos B."/>
            <person name="Baker S."/>
            <person name="Barry K."/>
            <person name="Bills G."/>
            <person name="Bluhm B."/>
            <person name="Cannon C."/>
            <person name="Castanera R."/>
            <person name="Culley D."/>
            <person name="Daum C."/>
            <person name="Ezra D."/>
            <person name="Gonzalez J."/>
            <person name="Henrissat B."/>
            <person name="Kuo A."/>
            <person name="Liang C."/>
            <person name="Lipzen A."/>
            <person name="Lutzoni F."/>
            <person name="Magnuson J."/>
            <person name="Mondo S."/>
            <person name="Nolan M."/>
            <person name="Ohm R."/>
            <person name="Pangilinan J."/>
            <person name="Park H.-J."/>
            <person name="Ramirez L."/>
            <person name="Alfaro M."/>
            <person name="Sun H."/>
            <person name="Tritt A."/>
            <person name="Yoshinaga Y."/>
            <person name="Zwiers L.-H."/>
            <person name="Turgeon B."/>
            <person name="Goodwin S."/>
            <person name="Spatafora J."/>
            <person name="Crous P."/>
            <person name="Grigoriev I."/>
        </authorList>
    </citation>
    <scope>NUCLEOTIDE SEQUENCE</scope>
    <source>
        <strain evidence="8">CBS 116005</strain>
    </source>
</reference>
<evidence type="ECO:0000256" key="6">
    <source>
        <dbReference type="ARBA" id="ARBA00023136"/>
    </source>
</evidence>
<evidence type="ECO:0000256" key="7">
    <source>
        <dbReference type="RuleBase" id="RU365065"/>
    </source>
</evidence>
<evidence type="ECO:0000256" key="5">
    <source>
        <dbReference type="ARBA" id="ARBA00022989"/>
    </source>
</evidence>
<keyword evidence="3 7" id="KW-0813">Transport</keyword>
<dbReference type="OrthoDB" id="648861at2759"/>
<dbReference type="SUPFAM" id="SSF103473">
    <property type="entry name" value="MFS general substrate transporter"/>
    <property type="match status" value="1"/>
</dbReference>
<dbReference type="GO" id="GO:0016020">
    <property type="term" value="C:membrane"/>
    <property type="evidence" value="ECO:0007669"/>
    <property type="project" value="UniProtKB-SubCell"/>
</dbReference>
<proteinExistence type="inferred from homology"/>
<evidence type="ECO:0000313" key="9">
    <source>
        <dbReference type="Proteomes" id="UP000799436"/>
    </source>
</evidence>
<protein>
    <recommendedName>
        <fullName evidence="7">Solute carrier family 40 member</fullName>
    </recommendedName>
</protein>
<comment type="caution">
    <text evidence="7">Lacks conserved residue(s) required for the propagation of feature annotation.</text>
</comment>
<evidence type="ECO:0000256" key="4">
    <source>
        <dbReference type="ARBA" id="ARBA00022692"/>
    </source>
</evidence>
<dbReference type="Proteomes" id="UP000799436">
    <property type="component" value="Unassembled WGS sequence"/>
</dbReference>
<name>A0A6G1LD80_9PEZI</name>
<sequence length="476" mass="51914">MYNYFTRTITCTDTARLLYISHSLSAWNSRLFEFGAYLFLADIFPHTLLPASVYALVRAGAAATFAACLGRYVDSGDRLQVVRVSIVGQRAAVALSCVTLLAMEHFPLLAQDKLHAAVLLSLLSILAAVEKLSSVLNTMAVERDWVVVVAEGDQDRLRALNSQMRRVDLFSKLLAPLAISFIDAASSQLAIIITGAMTALSIAIEYLAIARVHKAVPALHHPKAQPTSPHHTWSSTAANPFATTKTYFTHPAFLPSFALSLLYLNVLSFAGQMITYLLSLGLPSSTIGLLRGLAALSELSATYLAPKLMHRIGAIRSGIWFLNWEIACVAIATLFFWLDDDNPTITTAAGTVAAVIASRIGLWGFDLSAQIIVQEEVEAEQRGAFSSREMAFQNLFEMVAFASTVVWTRPEEFKVPASISAGAVGVAGVLYAVFVRGRRGHLLHMSRCVDPGRRGKGWRRVAQEEEEEEVAVEDGR</sequence>
<dbReference type="InterPro" id="IPR036259">
    <property type="entry name" value="MFS_trans_sf"/>
</dbReference>
<evidence type="ECO:0000313" key="8">
    <source>
        <dbReference type="EMBL" id="KAF2770847.1"/>
    </source>
</evidence>
<dbReference type="GO" id="GO:0005381">
    <property type="term" value="F:iron ion transmembrane transporter activity"/>
    <property type="evidence" value="ECO:0007669"/>
    <property type="project" value="UniProtKB-UniRule"/>
</dbReference>
<comment type="subcellular location">
    <subcellularLocation>
        <location evidence="1 7">Membrane</location>
        <topology evidence="1 7">Multi-pass membrane protein</topology>
    </subcellularLocation>
</comment>
<organism evidence="8 9">
    <name type="scientific">Teratosphaeria nubilosa</name>
    <dbReference type="NCBI Taxonomy" id="161662"/>
    <lineage>
        <taxon>Eukaryota</taxon>
        <taxon>Fungi</taxon>
        <taxon>Dikarya</taxon>
        <taxon>Ascomycota</taxon>
        <taxon>Pezizomycotina</taxon>
        <taxon>Dothideomycetes</taxon>
        <taxon>Dothideomycetidae</taxon>
        <taxon>Mycosphaerellales</taxon>
        <taxon>Teratosphaeriaceae</taxon>
        <taxon>Teratosphaeria</taxon>
    </lineage>
</organism>
<keyword evidence="7" id="KW-0406">Ion transport</keyword>
<keyword evidence="5 7" id="KW-1133">Transmembrane helix</keyword>
<dbReference type="CDD" id="cd17480">
    <property type="entry name" value="MFS_SLC40A1_like"/>
    <property type="match status" value="1"/>
</dbReference>
<gene>
    <name evidence="8" type="ORF">EJ03DRAFT_388629</name>
</gene>
<feature type="transmembrane region" description="Helical" evidence="7">
    <location>
        <begin position="415"/>
        <end position="435"/>
    </location>
</feature>
<evidence type="ECO:0000256" key="2">
    <source>
        <dbReference type="ARBA" id="ARBA00006279"/>
    </source>
</evidence>
<keyword evidence="4 7" id="KW-0812">Transmembrane</keyword>
<keyword evidence="9" id="KW-1185">Reference proteome</keyword>
<keyword evidence="6 7" id="KW-0472">Membrane</keyword>
<feature type="transmembrane region" description="Helical" evidence="7">
    <location>
        <begin position="188"/>
        <end position="209"/>
    </location>
</feature>
<dbReference type="InterPro" id="IPR009716">
    <property type="entry name" value="Ferroportin-1"/>
</dbReference>
<dbReference type="PANTHER" id="PTHR11660:SF57">
    <property type="entry name" value="SOLUTE CARRIER FAMILY 40 MEMBER"/>
    <property type="match status" value="1"/>
</dbReference>